<comment type="caution">
    <text evidence="3">The sequence shown here is derived from an EMBL/GenBank/DDBJ whole genome shotgun (WGS) entry which is preliminary data.</text>
</comment>
<feature type="compositionally biased region" description="Basic and acidic residues" evidence="1">
    <location>
        <begin position="148"/>
        <end position="164"/>
    </location>
</feature>
<dbReference type="InterPro" id="IPR007391">
    <property type="entry name" value="Vancomycin_resist_VanW"/>
</dbReference>
<feature type="region of interest" description="Disordered" evidence="1">
    <location>
        <begin position="727"/>
        <end position="751"/>
    </location>
</feature>
<dbReference type="EMBL" id="DVNK01000024">
    <property type="protein sequence ID" value="HIU46144.1"/>
    <property type="molecule type" value="Genomic_DNA"/>
</dbReference>
<organism evidence="3 4">
    <name type="scientific">Candidatus Fimadaptatus faecigallinarum</name>
    <dbReference type="NCBI Taxonomy" id="2840814"/>
    <lineage>
        <taxon>Bacteria</taxon>
        <taxon>Bacillati</taxon>
        <taxon>Bacillota</taxon>
        <taxon>Clostridia</taxon>
        <taxon>Eubacteriales</taxon>
        <taxon>Candidatus Fimadaptatus</taxon>
    </lineage>
</organism>
<dbReference type="InterPro" id="IPR052913">
    <property type="entry name" value="Glycopeptide_resist_protein"/>
</dbReference>
<dbReference type="Proteomes" id="UP000824123">
    <property type="component" value="Unassembled WGS sequence"/>
</dbReference>
<evidence type="ECO:0000259" key="2">
    <source>
        <dbReference type="Pfam" id="PF12229"/>
    </source>
</evidence>
<dbReference type="PANTHER" id="PTHR35788">
    <property type="entry name" value="EXPORTED PROTEIN-RELATED"/>
    <property type="match status" value="1"/>
</dbReference>
<gene>
    <name evidence="3" type="ORF">IAC59_02675</name>
</gene>
<sequence>MNITDIPVGSDPRNGASRQSGARVRQPRPASAGQTGAQSSTGEKSSARATLPVPKPGTVPRKRQPEGDKSETDVKSSSGMKPSNAAKSDTGARPVVNAKPASGIKSTANVKSTANARPAAGAKPDARVRATAGVKPDARVKATAGIKPDARVKATADIKPDTRVRATAGAKSAANSNAEADVKSAAIAKSADGAKSADEVKLLDSSESATDTKLLTAGKSADGAEAAASAAQPGARTSKHSMNIKVTPSTSVRRPANAAAHSAARAGAQRTEGKSTASRADARRTGQPRPNAKSAQAQARPNGKSAKAQPRGKHAARHPRTLAAQRRKRRAVAPKWATPLLVVCAVALVGLGCVSAGAVSNYISYRNICATLGQDTFYDGVTLEGDSLSGMTLFDAIEKYTRQQGDLASSTQITVTAMGNTYTLDSGSVQMSSDLQATLNQAYSVGRSGSFEERYAQLQQLSTNGMDFSLRRDWNEGILRDKIEEIASDVYVQGKNATVESFDPDSGEFTFSSEVTGYELDEEDLYSQITQAIANGNVTAHIEAKVDVVEPEYDVAYMEAHFGRIAMQRTNTTSNSNRNNNIKLAAACFDGMRVEPGETVSFNDTTGKRSPEKGYKPAGAYSGGVLIEEPGGGVCQVSTTLYNAVVKAGLEVVERSPHSRPVTYIPIGLDAAVNYGTQDMKFKNNTDFPIFISAEYYDRTLTFKIYGHQMPDGMYIMLEGKKTGTISAPSGITERKDSTLPAGTYDDEPARDGSRAVSYKVYYDANNNEISREKLDDSTYPASGIIRRVGTG</sequence>
<feature type="region of interest" description="Disordered" evidence="1">
    <location>
        <begin position="1"/>
        <end position="326"/>
    </location>
</feature>
<dbReference type="Pfam" id="PF12229">
    <property type="entry name" value="PG_binding_4"/>
    <property type="match status" value="1"/>
</dbReference>
<protein>
    <submittedName>
        <fullName evidence="3">VanW family protein</fullName>
    </submittedName>
</protein>
<reference evidence="3" key="1">
    <citation type="submission" date="2020-10" db="EMBL/GenBank/DDBJ databases">
        <authorList>
            <person name="Gilroy R."/>
        </authorList>
    </citation>
    <scope>NUCLEOTIDE SEQUENCE</scope>
    <source>
        <strain evidence="3">ChiSxjej2B14-8506</strain>
    </source>
</reference>
<feature type="compositionally biased region" description="Polar residues" evidence="1">
    <location>
        <begin position="104"/>
        <end position="115"/>
    </location>
</feature>
<dbReference type="AlphaFoldDB" id="A0A9D1S3P1"/>
<dbReference type="PANTHER" id="PTHR35788:SF1">
    <property type="entry name" value="EXPORTED PROTEIN"/>
    <property type="match status" value="1"/>
</dbReference>
<name>A0A9D1S3P1_9FIRM</name>
<feature type="compositionally biased region" description="Polar residues" evidence="1">
    <location>
        <begin position="32"/>
        <end position="48"/>
    </location>
</feature>
<evidence type="ECO:0000256" key="1">
    <source>
        <dbReference type="SAM" id="MobiDB-lite"/>
    </source>
</evidence>
<dbReference type="InterPro" id="IPR022029">
    <property type="entry name" value="YoaR-like_PG-bd"/>
</dbReference>
<proteinExistence type="predicted"/>
<feature type="compositionally biased region" description="Basic and acidic residues" evidence="1">
    <location>
        <begin position="195"/>
        <end position="204"/>
    </location>
</feature>
<feature type="compositionally biased region" description="Polar residues" evidence="1">
    <location>
        <begin position="240"/>
        <end position="252"/>
    </location>
</feature>
<feature type="compositionally biased region" description="Low complexity" evidence="1">
    <location>
        <begin position="253"/>
        <end position="270"/>
    </location>
</feature>
<feature type="compositionally biased region" description="Low complexity" evidence="1">
    <location>
        <begin position="217"/>
        <end position="236"/>
    </location>
</feature>
<feature type="compositionally biased region" description="Polar residues" evidence="1">
    <location>
        <begin position="75"/>
        <end position="87"/>
    </location>
</feature>
<evidence type="ECO:0000313" key="4">
    <source>
        <dbReference type="Proteomes" id="UP000824123"/>
    </source>
</evidence>
<reference evidence="3" key="2">
    <citation type="journal article" date="2021" name="PeerJ">
        <title>Extensive microbial diversity within the chicken gut microbiome revealed by metagenomics and culture.</title>
        <authorList>
            <person name="Gilroy R."/>
            <person name="Ravi A."/>
            <person name="Getino M."/>
            <person name="Pursley I."/>
            <person name="Horton D.L."/>
            <person name="Alikhan N.F."/>
            <person name="Baker D."/>
            <person name="Gharbi K."/>
            <person name="Hall N."/>
            <person name="Watson M."/>
            <person name="Adriaenssens E.M."/>
            <person name="Foster-Nyarko E."/>
            <person name="Jarju S."/>
            <person name="Secka A."/>
            <person name="Antonio M."/>
            <person name="Oren A."/>
            <person name="Chaudhuri R.R."/>
            <person name="La Ragione R."/>
            <person name="Hildebrand F."/>
            <person name="Pallen M.J."/>
        </authorList>
    </citation>
    <scope>NUCLEOTIDE SEQUENCE</scope>
    <source>
        <strain evidence="3">ChiSxjej2B14-8506</strain>
    </source>
</reference>
<feature type="compositionally biased region" description="Basic residues" evidence="1">
    <location>
        <begin position="310"/>
        <end position="326"/>
    </location>
</feature>
<dbReference type="Pfam" id="PF04294">
    <property type="entry name" value="VanW"/>
    <property type="match status" value="1"/>
</dbReference>
<feature type="compositionally biased region" description="Basic and acidic residues" evidence="1">
    <location>
        <begin position="63"/>
        <end position="74"/>
    </location>
</feature>
<feature type="domain" description="YoaR-like putative peptidoglycan binding" evidence="2">
    <location>
        <begin position="422"/>
        <end position="536"/>
    </location>
</feature>
<evidence type="ECO:0000313" key="3">
    <source>
        <dbReference type="EMBL" id="HIU46144.1"/>
    </source>
</evidence>
<accession>A0A9D1S3P1</accession>